<dbReference type="InterPro" id="IPR011993">
    <property type="entry name" value="PH-like_dom_sf"/>
</dbReference>
<dbReference type="GO" id="GO:0005634">
    <property type="term" value="C:nucleus"/>
    <property type="evidence" value="ECO:0007669"/>
    <property type="project" value="UniProtKB-SubCell"/>
</dbReference>
<evidence type="ECO:0000256" key="3">
    <source>
        <dbReference type="SAM" id="MobiDB-lite"/>
    </source>
</evidence>
<dbReference type="SMART" id="SM00160">
    <property type="entry name" value="RanBD"/>
    <property type="match status" value="1"/>
</dbReference>
<dbReference type="EMBL" id="MCFE01000079">
    <property type="protein sequence ID" value="ORY00699.1"/>
    <property type="molecule type" value="Genomic_DNA"/>
</dbReference>
<proteinExistence type="predicted"/>
<dbReference type="OrthoDB" id="185618at2759"/>
<feature type="region of interest" description="Disordered" evidence="3">
    <location>
        <begin position="1"/>
        <end position="148"/>
    </location>
</feature>
<sequence>MSPVEKKPTNEPDVVSSVETTVDTQEKPADTVSRKRERSEEPEEQAVLPAKNREGSVEGEENATKEEAGAQQEQPNSEETVEEKKALDDTKAEDSKEEKENSKPADEDKSKSDEAAPKDEQKDSSEAKSSDDSKPDDSETNGDKPKPIFGAKFSGFSFGSATTSAASVFSSVTDKPASFESLLMSGSSALDTEESKETSTANNEIGQGNTPKIDLQKVEVTTGEEGEDTLFQVRAKLFVLDAETKGWKERGIGFLKLNVKHNDKKSARLIMRTEGVLKAILNVVVFADMKCELVSEKYVRIVAFEEGQKIVQYTIKVGSKNSAEELCDAIEGVKSSLSGE</sequence>
<comment type="subcellular location">
    <subcellularLocation>
        <location evidence="1">Nucleus</location>
    </subcellularLocation>
</comment>
<evidence type="ECO:0000313" key="5">
    <source>
        <dbReference type="EMBL" id="ORY00699.1"/>
    </source>
</evidence>
<dbReference type="Gene3D" id="2.30.29.30">
    <property type="entry name" value="Pleckstrin-homology domain (PH domain)/Phosphotyrosine-binding domain (PTB)"/>
    <property type="match status" value="1"/>
</dbReference>
<feature type="compositionally biased region" description="Basic and acidic residues" evidence="3">
    <location>
        <begin position="51"/>
        <end position="68"/>
    </location>
</feature>
<dbReference type="Proteomes" id="UP000193498">
    <property type="component" value="Unassembled WGS sequence"/>
</dbReference>
<evidence type="ECO:0000256" key="2">
    <source>
        <dbReference type="ARBA" id="ARBA00023242"/>
    </source>
</evidence>
<dbReference type="InterPro" id="IPR000156">
    <property type="entry name" value="Ran_bind_dom"/>
</dbReference>
<feature type="domain" description="RanBD1" evidence="4">
    <location>
        <begin position="208"/>
        <end position="339"/>
    </location>
</feature>
<gene>
    <name evidence="5" type="ORF">K493DRAFT_100764</name>
</gene>
<dbReference type="InParanoid" id="A0A1Y1YRV2"/>
<organism evidence="5 6">
    <name type="scientific">Basidiobolus meristosporus CBS 931.73</name>
    <dbReference type="NCBI Taxonomy" id="1314790"/>
    <lineage>
        <taxon>Eukaryota</taxon>
        <taxon>Fungi</taxon>
        <taxon>Fungi incertae sedis</taxon>
        <taxon>Zoopagomycota</taxon>
        <taxon>Entomophthoromycotina</taxon>
        <taxon>Basidiobolomycetes</taxon>
        <taxon>Basidiobolales</taxon>
        <taxon>Basidiobolaceae</taxon>
        <taxon>Basidiobolus</taxon>
    </lineage>
</organism>
<reference evidence="5 6" key="1">
    <citation type="submission" date="2016-07" db="EMBL/GenBank/DDBJ databases">
        <title>Pervasive Adenine N6-methylation of Active Genes in Fungi.</title>
        <authorList>
            <consortium name="DOE Joint Genome Institute"/>
            <person name="Mondo S.J."/>
            <person name="Dannebaum R.O."/>
            <person name="Kuo R.C."/>
            <person name="Labutti K."/>
            <person name="Haridas S."/>
            <person name="Kuo A."/>
            <person name="Salamov A."/>
            <person name="Ahrendt S.R."/>
            <person name="Lipzen A."/>
            <person name="Sullivan W."/>
            <person name="Andreopoulos W.B."/>
            <person name="Clum A."/>
            <person name="Lindquist E."/>
            <person name="Daum C."/>
            <person name="Ramamoorthy G.K."/>
            <person name="Gryganskyi A."/>
            <person name="Culley D."/>
            <person name="Magnuson J.K."/>
            <person name="James T.Y."/>
            <person name="O'Malley M.A."/>
            <person name="Stajich J.E."/>
            <person name="Spatafora J.W."/>
            <person name="Visel A."/>
            <person name="Grigoriev I.V."/>
        </authorList>
    </citation>
    <scope>NUCLEOTIDE SEQUENCE [LARGE SCALE GENOMIC DNA]</scope>
    <source>
        <strain evidence="5 6">CBS 931.73</strain>
    </source>
</reference>
<feature type="compositionally biased region" description="Basic and acidic residues" evidence="3">
    <location>
        <begin position="24"/>
        <end position="39"/>
    </location>
</feature>
<dbReference type="AlphaFoldDB" id="A0A1Y1YRV2"/>
<feature type="compositionally biased region" description="Polar residues" evidence="3">
    <location>
        <begin position="198"/>
        <end position="210"/>
    </location>
</feature>
<feature type="compositionally biased region" description="Basic and acidic residues" evidence="3">
    <location>
        <begin position="82"/>
        <end position="146"/>
    </location>
</feature>
<dbReference type="SUPFAM" id="SSF50729">
    <property type="entry name" value="PH domain-like"/>
    <property type="match status" value="1"/>
</dbReference>
<keyword evidence="6" id="KW-1185">Reference proteome</keyword>
<evidence type="ECO:0000313" key="6">
    <source>
        <dbReference type="Proteomes" id="UP000193498"/>
    </source>
</evidence>
<dbReference type="Pfam" id="PF00638">
    <property type="entry name" value="Ran_BP1"/>
    <property type="match status" value="1"/>
</dbReference>
<dbReference type="PANTHER" id="PTHR23138">
    <property type="entry name" value="RAN BINDING PROTEIN"/>
    <property type="match status" value="1"/>
</dbReference>
<dbReference type="STRING" id="1314790.A0A1Y1YRV2"/>
<dbReference type="PANTHER" id="PTHR23138:SF142">
    <property type="entry name" value="RAN-BINDING PROTEIN 3B-RELATED"/>
    <property type="match status" value="1"/>
</dbReference>
<feature type="compositionally biased region" description="Basic and acidic residues" evidence="3">
    <location>
        <begin position="1"/>
        <end position="10"/>
    </location>
</feature>
<evidence type="ECO:0000259" key="4">
    <source>
        <dbReference type="PROSITE" id="PS50196"/>
    </source>
</evidence>
<dbReference type="PROSITE" id="PS50196">
    <property type="entry name" value="RANBD1"/>
    <property type="match status" value="1"/>
</dbReference>
<feature type="region of interest" description="Disordered" evidence="3">
    <location>
        <begin position="187"/>
        <end position="212"/>
    </location>
</feature>
<keyword evidence="2" id="KW-0539">Nucleus</keyword>
<dbReference type="FunCoup" id="A0A1Y1YRV2">
    <property type="interactions" value="8"/>
</dbReference>
<protein>
    <submittedName>
        <fullName evidence="5">PH domain-like protein</fullName>
    </submittedName>
</protein>
<feature type="compositionally biased region" description="Low complexity" evidence="3">
    <location>
        <begin position="13"/>
        <end position="23"/>
    </location>
</feature>
<accession>A0A1Y1YRV2</accession>
<evidence type="ECO:0000256" key="1">
    <source>
        <dbReference type="ARBA" id="ARBA00004123"/>
    </source>
</evidence>
<dbReference type="InterPro" id="IPR045255">
    <property type="entry name" value="RanBP1-like"/>
</dbReference>
<dbReference type="CDD" id="cd13180">
    <property type="entry name" value="RanBD_RanBP3"/>
    <property type="match status" value="1"/>
</dbReference>
<name>A0A1Y1YRV2_9FUNG</name>
<comment type="caution">
    <text evidence="5">The sequence shown here is derived from an EMBL/GenBank/DDBJ whole genome shotgun (WGS) entry which is preliminary data.</text>
</comment>